<dbReference type="AlphaFoldDB" id="A0A7R9EUW4"/>
<reference evidence="1" key="1">
    <citation type="submission" date="2020-11" db="EMBL/GenBank/DDBJ databases">
        <authorList>
            <person name="Tran Van P."/>
        </authorList>
    </citation>
    <scope>NUCLEOTIDE SEQUENCE</scope>
</reference>
<proteinExistence type="predicted"/>
<name>A0A7R9EUW4_9NEOP</name>
<protein>
    <submittedName>
        <fullName evidence="1">Uncharacterized protein</fullName>
    </submittedName>
</protein>
<evidence type="ECO:0000313" key="1">
    <source>
        <dbReference type="EMBL" id="CAD7441522.1"/>
    </source>
</evidence>
<dbReference type="EMBL" id="OD565339">
    <property type="protein sequence ID" value="CAD7441522.1"/>
    <property type="molecule type" value="Genomic_DNA"/>
</dbReference>
<sequence>MPVINIAKWRSTKGRSVASSTSPSSLHETRLLTLPFSQEPLTDFLLFLENASECTGCTEKRRALSSAARGLWPPNRRSYTNNDSTDTRHIKQEFCRRPTIPEGEHSEWPVRLVAVVVSETCSPKIIVKQVPEGPVWPQILVVHNSLRVVKHKVAIYRMEGIPRSSIPDKLGPSWSWDALGCPGIRSRPSPAISTVSVSVSAPLTQLIGGQRARMWNGSARLTRVRARKRLGGQTGERAHKEQTNIREITAYGHTFDITDENILFDSTTCHYVSRHRDRTCHYVSVIETGHIRSLLVNNYRELSVNYALARTLASLATQSLARSLARTLASLAEPLVRGGRKNFCRPLSACHGRSEVRQGPHVVQWVGQVPRCAHTDHDLRIDQLLRELLDHNIIIFLPSFLLHPQDRLHG</sequence>
<gene>
    <name evidence="1" type="ORF">TBIB3V08_LOCUS3987</name>
</gene>
<organism evidence="1">
    <name type="scientific">Timema bartmani</name>
    <dbReference type="NCBI Taxonomy" id="61472"/>
    <lineage>
        <taxon>Eukaryota</taxon>
        <taxon>Metazoa</taxon>
        <taxon>Ecdysozoa</taxon>
        <taxon>Arthropoda</taxon>
        <taxon>Hexapoda</taxon>
        <taxon>Insecta</taxon>
        <taxon>Pterygota</taxon>
        <taxon>Neoptera</taxon>
        <taxon>Polyneoptera</taxon>
        <taxon>Phasmatodea</taxon>
        <taxon>Timematodea</taxon>
        <taxon>Timematoidea</taxon>
        <taxon>Timematidae</taxon>
        <taxon>Timema</taxon>
    </lineage>
</organism>
<accession>A0A7R9EUW4</accession>